<evidence type="ECO:0000313" key="1">
    <source>
        <dbReference type="EMBL" id="RDU66771.1"/>
    </source>
</evidence>
<dbReference type="AlphaFoldDB" id="A0A3D8IQ83"/>
<dbReference type="RefSeq" id="WP_115542557.1">
    <property type="nucleotide sequence ID" value="NZ_NXLQ01000003.1"/>
</dbReference>
<name>A0A3D8IQ83_9HELI</name>
<dbReference type="EMBL" id="NXLQ01000003">
    <property type="protein sequence ID" value="RDU66771.1"/>
    <property type="molecule type" value="Genomic_DNA"/>
</dbReference>
<dbReference type="Proteomes" id="UP000256379">
    <property type="component" value="Unassembled WGS sequence"/>
</dbReference>
<accession>A0A3D8IQ83</accession>
<keyword evidence="2" id="KW-1185">Reference proteome</keyword>
<gene>
    <name evidence="1" type="ORF">CQA53_03100</name>
</gene>
<sequence>MHDSSAVKEYLRLHGVDNVLDLDHEELEQQYVKTVREGIDYYRSLLYEGNVHFSPPKHDVIEALKKVQTIDEMFQTLYDFLHMFTPTDLIAFMSELKMPVPYRRLKNIITIVHARVQDEILDNIKRDLRDFPKQERETLIAYYESKRNDIIGLENLHEKYKSSGTLAYLRSTAETKLDIMQTFLSKDLELEYKPYYDNSKEKRTLVSKILEISGIYTKQELFDMKIADLQSTYNEIMQQVLQKEKEQKLMRKYIEAFEDSAGITEEEFKGYCQDMREDLSEDLVNEIINYFTTRNHFIANKINNVLSGKGMNNLMSPSALMGDHL</sequence>
<organism evidence="1 2">
    <name type="scientific">Helicobacter didelphidarum</name>
    <dbReference type="NCBI Taxonomy" id="2040648"/>
    <lineage>
        <taxon>Bacteria</taxon>
        <taxon>Pseudomonadati</taxon>
        <taxon>Campylobacterota</taxon>
        <taxon>Epsilonproteobacteria</taxon>
        <taxon>Campylobacterales</taxon>
        <taxon>Helicobacteraceae</taxon>
        <taxon>Helicobacter</taxon>
    </lineage>
</organism>
<proteinExistence type="predicted"/>
<dbReference type="OrthoDB" id="5328820at2"/>
<evidence type="ECO:0000313" key="2">
    <source>
        <dbReference type="Proteomes" id="UP000256379"/>
    </source>
</evidence>
<protein>
    <submittedName>
        <fullName evidence="1">Uncharacterized protein</fullName>
    </submittedName>
</protein>
<comment type="caution">
    <text evidence="1">The sequence shown here is derived from an EMBL/GenBank/DDBJ whole genome shotgun (WGS) entry which is preliminary data.</text>
</comment>
<reference evidence="1 2" key="1">
    <citation type="submission" date="2018-04" db="EMBL/GenBank/DDBJ databases">
        <title>Novel Campyloabacter and Helicobacter Species and Strains.</title>
        <authorList>
            <person name="Mannion A.J."/>
            <person name="Shen Z."/>
            <person name="Fox J.G."/>
        </authorList>
    </citation>
    <scope>NUCLEOTIDE SEQUENCE [LARGE SCALE GENOMIC DNA]</scope>
    <source>
        <strain evidence="1 2">MIT 17-337</strain>
    </source>
</reference>